<dbReference type="AlphaFoldDB" id="A0A9W9AVD6"/>
<name>A0A9W9AVD6_9AGAR</name>
<dbReference type="EMBL" id="JANVFS010000006">
    <property type="protein sequence ID" value="KAJ4491422.1"/>
    <property type="molecule type" value="Genomic_DNA"/>
</dbReference>
<dbReference type="Proteomes" id="UP001150238">
    <property type="component" value="Unassembled WGS sequence"/>
</dbReference>
<feature type="region of interest" description="Disordered" evidence="1">
    <location>
        <begin position="85"/>
        <end position="107"/>
    </location>
</feature>
<gene>
    <name evidence="2" type="ORF">C8J55DRAFT_486382</name>
</gene>
<organism evidence="2 3">
    <name type="scientific">Lentinula lateritia</name>
    <dbReference type="NCBI Taxonomy" id="40482"/>
    <lineage>
        <taxon>Eukaryota</taxon>
        <taxon>Fungi</taxon>
        <taxon>Dikarya</taxon>
        <taxon>Basidiomycota</taxon>
        <taxon>Agaricomycotina</taxon>
        <taxon>Agaricomycetes</taxon>
        <taxon>Agaricomycetidae</taxon>
        <taxon>Agaricales</taxon>
        <taxon>Marasmiineae</taxon>
        <taxon>Omphalotaceae</taxon>
        <taxon>Lentinula</taxon>
    </lineage>
</organism>
<reference evidence="2" key="1">
    <citation type="submission" date="2022-08" db="EMBL/GenBank/DDBJ databases">
        <authorList>
            <consortium name="DOE Joint Genome Institute"/>
            <person name="Min B."/>
            <person name="Riley R."/>
            <person name="Sierra-Patev S."/>
            <person name="Naranjo-Ortiz M."/>
            <person name="Looney B."/>
            <person name="Konkel Z."/>
            <person name="Slot J.C."/>
            <person name="Sakamoto Y."/>
            <person name="Steenwyk J.L."/>
            <person name="Rokas A."/>
            <person name="Carro J."/>
            <person name="Camarero S."/>
            <person name="Ferreira P."/>
            <person name="Molpeceres G."/>
            <person name="Ruiz-Duenas F.J."/>
            <person name="Serrano A."/>
            <person name="Henrissat B."/>
            <person name="Drula E."/>
            <person name="Hughes K.W."/>
            <person name="Mata J.L."/>
            <person name="Ishikawa N.K."/>
            <person name="Vargas-Isla R."/>
            <person name="Ushijima S."/>
            <person name="Smith C.A."/>
            <person name="Ahrendt S."/>
            <person name="Andreopoulos W."/>
            <person name="He G."/>
            <person name="Labutti K."/>
            <person name="Lipzen A."/>
            <person name="Ng V."/>
            <person name="Sandor L."/>
            <person name="Barry K."/>
            <person name="Martinez A.T."/>
            <person name="Xiao Y."/>
            <person name="Gibbons J.G."/>
            <person name="Terashima K."/>
            <person name="Hibbett D.S."/>
            <person name="Grigoriev I.V."/>
        </authorList>
    </citation>
    <scope>NUCLEOTIDE SEQUENCE</scope>
    <source>
        <strain evidence="2">Sp2 HRB7682 ss15</strain>
    </source>
</reference>
<protein>
    <submittedName>
        <fullName evidence="2">Uncharacterized protein</fullName>
    </submittedName>
</protein>
<comment type="caution">
    <text evidence="2">The sequence shown here is derived from an EMBL/GenBank/DDBJ whole genome shotgun (WGS) entry which is preliminary data.</text>
</comment>
<evidence type="ECO:0000313" key="3">
    <source>
        <dbReference type="Proteomes" id="UP001150238"/>
    </source>
</evidence>
<evidence type="ECO:0000313" key="2">
    <source>
        <dbReference type="EMBL" id="KAJ4491422.1"/>
    </source>
</evidence>
<proteinExistence type="predicted"/>
<sequence>MLIDGWVLQGHLKAQFHYPATLENAQALRQLEAYKPPSPSVTNAPLPSEILNTSGSLPATSWMMVQAMGGDTTVLGTAFDGEAEASLDQGSESSDDGSLGEEDTDDITPHMLSQQAGITTQITHRLTQEAQALLPRLYGIDNALADIHALPHALELLEFQQVSYRIWKQTQTMQIVLFTILLEQSLLAML</sequence>
<reference evidence="2" key="2">
    <citation type="journal article" date="2023" name="Proc. Natl. Acad. Sci. U.S.A.">
        <title>A global phylogenomic analysis of the shiitake genus Lentinula.</title>
        <authorList>
            <person name="Sierra-Patev S."/>
            <person name="Min B."/>
            <person name="Naranjo-Ortiz M."/>
            <person name="Looney B."/>
            <person name="Konkel Z."/>
            <person name="Slot J.C."/>
            <person name="Sakamoto Y."/>
            <person name="Steenwyk J.L."/>
            <person name="Rokas A."/>
            <person name="Carro J."/>
            <person name="Camarero S."/>
            <person name="Ferreira P."/>
            <person name="Molpeceres G."/>
            <person name="Ruiz-Duenas F.J."/>
            <person name="Serrano A."/>
            <person name="Henrissat B."/>
            <person name="Drula E."/>
            <person name="Hughes K.W."/>
            <person name="Mata J.L."/>
            <person name="Ishikawa N.K."/>
            <person name="Vargas-Isla R."/>
            <person name="Ushijima S."/>
            <person name="Smith C.A."/>
            <person name="Donoghue J."/>
            <person name="Ahrendt S."/>
            <person name="Andreopoulos W."/>
            <person name="He G."/>
            <person name="LaButti K."/>
            <person name="Lipzen A."/>
            <person name="Ng V."/>
            <person name="Riley R."/>
            <person name="Sandor L."/>
            <person name="Barry K."/>
            <person name="Martinez A.T."/>
            <person name="Xiao Y."/>
            <person name="Gibbons J.G."/>
            <person name="Terashima K."/>
            <person name="Grigoriev I.V."/>
            <person name="Hibbett D."/>
        </authorList>
    </citation>
    <scope>NUCLEOTIDE SEQUENCE</scope>
    <source>
        <strain evidence="2">Sp2 HRB7682 ss15</strain>
    </source>
</reference>
<evidence type="ECO:0000256" key="1">
    <source>
        <dbReference type="SAM" id="MobiDB-lite"/>
    </source>
</evidence>
<feature type="compositionally biased region" description="Acidic residues" evidence="1">
    <location>
        <begin position="93"/>
        <end position="106"/>
    </location>
</feature>
<accession>A0A9W9AVD6</accession>